<dbReference type="HAMAP" id="MF_00050">
    <property type="entry name" value="EF_Ts"/>
    <property type="match status" value="1"/>
</dbReference>
<evidence type="ECO:0000313" key="12">
    <source>
        <dbReference type="EMBL" id="SDG98804.1"/>
    </source>
</evidence>
<name>A0A1G7YQY0_9BACI</name>
<dbReference type="FunFam" id="1.10.8.10:FF:000001">
    <property type="entry name" value="Elongation factor Ts"/>
    <property type="match status" value="1"/>
</dbReference>
<comment type="subcellular location">
    <subcellularLocation>
        <location evidence="1 8 10">Cytoplasm</location>
    </subcellularLocation>
</comment>
<evidence type="ECO:0000256" key="1">
    <source>
        <dbReference type="ARBA" id="ARBA00004496"/>
    </source>
</evidence>
<dbReference type="PROSITE" id="PS01127">
    <property type="entry name" value="EF_TS_2"/>
    <property type="match status" value="1"/>
</dbReference>
<evidence type="ECO:0000259" key="11">
    <source>
        <dbReference type="Pfam" id="PF00889"/>
    </source>
</evidence>
<dbReference type="AlphaFoldDB" id="A0A1G7YQY0"/>
<evidence type="ECO:0000256" key="2">
    <source>
        <dbReference type="ARBA" id="ARBA00005532"/>
    </source>
</evidence>
<protein>
    <recommendedName>
        <fullName evidence="3 8">Elongation factor Ts</fullName>
        <shortName evidence="8">EF-Ts</shortName>
    </recommendedName>
</protein>
<feature type="region of interest" description="Involved in Mg(2+) ion dislocation from EF-Tu" evidence="8">
    <location>
        <begin position="91"/>
        <end position="94"/>
    </location>
</feature>
<dbReference type="SUPFAM" id="SSF54713">
    <property type="entry name" value="Elongation factor Ts (EF-Ts), dimerisation domain"/>
    <property type="match status" value="2"/>
</dbReference>
<gene>
    <name evidence="8" type="primary">tsf</name>
    <name evidence="12" type="ORF">SAMN05192534_101239</name>
</gene>
<feature type="domain" description="Translation elongation factor EFTs/EF1B dimerisation" evidence="11">
    <location>
        <begin position="82"/>
        <end position="286"/>
    </location>
</feature>
<evidence type="ECO:0000256" key="6">
    <source>
        <dbReference type="ARBA" id="ARBA00022917"/>
    </source>
</evidence>
<dbReference type="PANTHER" id="PTHR11741:SF0">
    <property type="entry name" value="ELONGATION FACTOR TS, MITOCHONDRIAL"/>
    <property type="match status" value="1"/>
</dbReference>
<dbReference type="FunFam" id="1.10.286.20:FF:000003">
    <property type="entry name" value="Elongation factor Ts"/>
    <property type="match status" value="1"/>
</dbReference>
<reference evidence="12 13" key="1">
    <citation type="submission" date="2016-10" db="EMBL/GenBank/DDBJ databases">
        <authorList>
            <person name="de Groot N.N."/>
        </authorList>
    </citation>
    <scope>NUCLEOTIDE SEQUENCE [LARGE SCALE GENOMIC DNA]</scope>
    <source>
        <strain evidence="12 13">DSM 21632</strain>
    </source>
</reference>
<evidence type="ECO:0000256" key="8">
    <source>
        <dbReference type="HAMAP-Rule" id="MF_00050"/>
    </source>
</evidence>
<evidence type="ECO:0000313" key="13">
    <source>
        <dbReference type="Proteomes" id="UP000199163"/>
    </source>
</evidence>
<organism evidence="12 13">
    <name type="scientific">Alteribacillus persepolensis</name>
    <dbReference type="NCBI Taxonomy" id="568899"/>
    <lineage>
        <taxon>Bacteria</taxon>
        <taxon>Bacillati</taxon>
        <taxon>Bacillota</taxon>
        <taxon>Bacilli</taxon>
        <taxon>Bacillales</taxon>
        <taxon>Bacillaceae</taxon>
        <taxon>Alteribacillus</taxon>
    </lineage>
</organism>
<dbReference type="PROSITE" id="PS01126">
    <property type="entry name" value="EF_TS_1"/>
    <property type="match status" value="1"/>
</dbReference>
<evidence type="ECO:0000256" key="5">
    <source>
        <dbReference type="ARBA" id="ARBA00022768"/>
    </source>
</evidence>
<dbReference type="GO" id="GO:0005737">
    <property type="term" value="C:cytoplasm"/>
    <property type="evidence" value="ECO:0007669"/>
    <property type="project" value="UniProtKB-SubCell"/>
</dbReference>
<dbReference type="SUPFAM" id="SSF46934">
    <property type="entry name" value="UBA-like"/>
    <property type="match status" value="1"/>
</dbReference>
<dbReference type="Proteomes" id="UP000199163">
    <property type="component" value="Unassembled WGS sequence"/>
</dbReference>
<dbReference type="Gene3D" id="1.10.286.20">
    <property type="match status" value="1"/>
</dbReference>
<accession>A0A1G7YQY0</accession>
<keyword evidence="13" id="KW-1185">Reference proteome</keyword>
<keyword evidence="6 8" id="KW-0648">Protein biosynthesis</keyword>
<sequence>MFEMNTLEEEYGMAISASMVKELREKTGAGMMDCKKALTETDGNMEEAVNYLREKGISKAAKKADRVAAEGLTYVTSEGNKAVIVEVNAETDFVAKNENFQTLVKTIADYLLEKEPADVESALSSEMKDGTTLETYINDQIAKIGEKISLRRFEVLTKGDNAAFGSYLHMGGRIGVLTMLEGTTDEDIAKDVAMHVAAINPSYVSRDEVPKEEAEKEREVLKQQALNEGKPENIVEKMVEGRLNKYFEQICLLDQEFVKDSDQKVGKYVESKGAAVKTFIRYEVGEGMEKREDNFAEEVMSQVKK</sequence>
<keyword evidence="5 8" id="KW-0251">Elongation factor</keyword>
<comment type="similarity">
    <text evidence="2 8 9">Belongs to the EF-Ts family.</text>
</comment>
<dbReference type="CDD" id="cd14275">
    <property type="entry name" value="UBA_EF-Ts"/>
    <property type="match status" value="1"/>
</dbReference>
<evidence type="ECO:0000256" key="9">
    <source>
        <dbReference type="RuleBase" id="RU000642"/>
    </source>
</evidence>
<keyword evidence="4 8" id="KW-0963">Cytoplasm</keyword>
<dbReference type="InterPro" id="IPR018101">
    <property type="entry name" value="Transl_elong_Ts_CS"/>
</dbReference>
<dbReference type="STRING" id="568899.SAMN05192534_101239"/>
<dbReference type="GO" id="GO:0003746">
    <property type="term" value="F:translation elongation factor activity"/>
    <property type="evidence" value="ECO:0007669"/>
    <property type="project" value="UniProtKB-UniRule"/>
</dbReference>
<dbReference type="NCBIfam" id="TIGR00116">
    <property type="entry name" value="tsf"/>
    <property type="match status" value="1"/>
</dbReference>
<dbReference type="PANTHER" id="PTHR11741">
    <property type="entry name" value="ELONGATION FACTOR TS"/>
    <property type="match status" value="1"/>
</dbReference>
<dbReference type="InterPro" id="IPR014039">
    <property type="entry name" value="Transl_elong_EFTs/EF1B_dimer"/>
</dbReference>
<dbReference type="Pfam" id="PF00889">
    <property type="entry name" value="EF_TS"/>
    <property type="match status" value="1"/>
</dbReference>
<dbReference type="InterPro" id="IPR009060">
    <property type="entry name" value="UBA-like_sf"/>
</dbReference>
<evidence type="ECO:0000256" key="4">
    <source>
        <dbReference type="ARBA" id="ARBA00022490"/>
    </source>
</evidence>
<comment type="function">
    <text evidence="7 8 9">Associates with the EF-Tu.GDP complex and induces the exchange of GDP to GTP. It remains bound to the aminoacyl-tRNA.EF-Tu.GTP complex up to the GTP hydrolysis stage on the ribosome.</text>
</comment>
<dbReference type="InterPro" id="IPR001816">
    <property type="entry name" value="Transl_elong_EFTs/EF1B"/>
</dbReference>
<evidence type="ECO:0000256" key="10">
    <source>
        <dbReference type="RuleBase" id="RU000643"/>
    </source>
</evidence>
<evidence type="ECO:0000256" key="3">
    <source>
        <dbReference type="ARBA" id="ARBA00016956"/>
    </source>
</evidence>
<proteinExistence type="inferred from homology"/>
<dbReference type="Gene3D" id="1.10.8.10">
    <property type="entry name" value="DNA helicase RuvA subunit, C-terminal domain"/>
    <property type="match status" value="1"/>
</dbReference>
<dbReference type="InterPro" id="IPR036402">
    <property type="entry name" value="EF-Ts_dimer_sf"/>
</dbReference>
<evidence type="ECO:0000256" key="7">
    <source>
        <dbReference type="ARBA" id="ARBA00025453"/>
    </source>
</evidence>
<dbReference type="EMBL" id="FNDK01000001">
    <property type="protein sequence ID" value="SDG98804.1"/>
    <property type="molecule type" value="Genomic_DNA"/>
</dbReference>
<dbReference type="Gene3D" id="3.30.479.20">
    <property type="entry name" value="Elongation factor Ts, dimerisation domain"/>
    <property type="match status" value="2"/>
</dbReference>